<evidence type="ECO:0000313" key="2">
    <source>
        <dbReference type="Proteomes" id="UP000265520"/>
    </source>
</evidence>
<protein>
    <submittedName>
        <fullName evidence="1">Uncharacterized protein</fullName>
    </submittedName>
</protein>
<dbReference type="Proteomes" id="UP000265520">
    <property type="component" value="Unassembled WGS sequence"/>
</dbReference>
<feature type="non-terminal residue" evidence="1">
    <location>
        <position position="1"/>
    </location>
</feature>
<name>A0A392U3D3_9FABA</name>
<dbReference type="AlphaFoldDB" id="A0A392U3D3"/>
<reference evidence="1 2" key="1">
    <citation type="journal article" date="2018" name="Front. Plant Sci.">
        <title>Red Clover (Trifolium pratense) and Zigzag Clover (T. medium) - A Picture of Genomic Similarities and Differences.</title>
        <authorList>
            <person name="Dluhosova J."/>
            <person name="Istvanek J."/>
            <person name="Nedelnik J."/>
            <person name="Repkova J."/>
        </authorList>
    </citation>
    <scope>NUCLEOTIDE SEQUENCE [LARGE SCALE GENOMIC DNA]</scope>
    <source>
        <strain evidence="2">cv. 10/8</strain>
        <tissue evidence="1">Leaf</tissue>
    </source>
</reference>
<accession>A0A392U3D3</accession>
<evidence type="ECO:0000313" key="1">
    <source>
        <dbReference type="EMBL" id="MCI67961.1"/>
    </source>
</evidence>
<comment type="caution">
    <text evidence="1">The sequence shown here is derived from an EMBL/GenBank/DDBJ whole genome shotgun (WGS) entry which is preliminary data.</text>
</comment>
<dbReference type="EMBL" id="LXQA010727472">
    <property type="protein sequence ID" value="MCI67961.1"/>
    <property type="molecule type" value="Genomic_DNA"/>
</dbReference>
<keyword evidence="2" id="KW-1185">Reference proteome</keyword>
<proteinExistence type="predicted"/>
<sequence>SRHSAIEPPLQSGFVKDVHPNPISNLWSPPATAVGVKLIATSVVAVMMIMMKVKEDELAIDG</sequence>
<organism evidence="1 2">
    <name type="scientific">Trifolium medium</name>
    <dbReference type="NCBI Taxonomy" id="97028"/>
    <lineage>
        <taxon>Eukaryota</taxon>
        <taxon>Viridiplantae</taxon>
        <taxon>Streptophyta</taxon>
        <taxon>Embryophyta</taxon>
        <taxon>Tracheophyta</taxon>
        <taxon>Spermatophyta</taxon>
        <taxon>Magnoliopsida</taxon>
        <taxon>eudicotyledons</taxon>
        <taxon>Gunneridae</taxon>
        <taxon>Pentapetalae</taxon>
        <taxon>rosids</taxon>
        <taxon>fabids</taxon>
        <taxon>Fabales</taxon>
        <taxon>Fabaceae</taxon>
        <taxon>Papilionoideae</taxon>
        <taxon>50 kb inversion clade</taxon>
        <taxon>NPAAA clade</taxon>
        <taxon>Hologalegina</taxon>
        <taxon>IRL clade</taxon>
        <taxon>Trifolieae</taxon>
        <taxon>Trifolium</taxon>
    </lineage>
</organism>